<feature type="region of interest" description="Disordered" evidence="7">
    <location>
        <begin position="161"/>
        <end position="198"/>
    </location>
</feature>
<feature type="compositionally biased region" description="Pro residues" evidence="7">
    <location>
        <begin position="169"/>
        <end position="183"/>
    </location>
</feature>
<evidence type="ECO:0000313" key="10">
    <source>
        <dbReference type="RefSeq" id="XP_050556931.1"/>
    </source>
</evidence>
<sequence>MRTSQLQYEIMVEFMERNGDLSKPSGGPRGRSYIQAKWKELTSKLNCEGSGEPRSEEKWRKVWSDYKNNCKKKCAKISRAASGTGGGPALQLCLTDLENRVMQIVGVQAATGMAVQEAGFNLVEDGDGTEALTATIVIEEQDKDWNIPGTSSEPTVFPPFTVPHEACPSPVPPPTPPTPPTTNPPIEEESWKPPPAKKAKASLIKMCVENDRNAREYAREREKRYDMIEQERLDLQREELRIREMDIRERVRQRDAELSLQAQWQEITKEALNVLKKFLEKKED</sequence>
<evidence type="ECO:0000256" key="3">
    <source>
        <dbReference type="ARBA" id="ARBA00023015"/>
    </source>
</evidence>
<organism evidence="9 10">
    <name type="scientific">Spodoptera frugiperda</name>
    <name type="common">Fall armyworm</name>
    <dbReference type="NCBI Taxonomy" id="7108"/>
    <lineage>
        <taxon>Eukaryota</taxon>
        <taxon>Metazoa</taxon>
        <taxon>Ecdysozoa</taxon>
        <taxon>Arthropoda</taxon>
        <taxon>Hexapoda</taxon>
        <taxon>Insecta</taxon>
        <taxon>Pterygota</taxon>
        <taxon>Neoptera</taxon>
        <taxon>Endopterygota</taxon>
        <taxon>Lepidoptera</taxon>
        <taxon>Glossata</taxon>
        <taxon>Ditrysia</taxon>
        <taxon>Noctuoidea</taxon>
        <taxon>Noctuidae</taxon>
        <taxon>Amphipyrinae</taxon>
        <taxon>Spodoptera</taxon>
    </lineage>
</organism>
<dbReference type="InterPro" id="IPR028002">
    <property type="entry name" value="Myb_DNA-bind_5"/>
</dbReference>
<proteinExistence type="predicted"/>
<dbReference type="Proteomes" id="UP000829999">
    <property type="component" value="Chromosome 19"/>
</dbReference>
<evidence type="ECO:0000256" key="2">
    <source>
        <dbReference type="ARBA" id="ARBA00016807"/>
    </source>
</evidence>
<dbReference type="AlphaFoldDB" id="A0A9R0E0J6"/>
<evidence type="ECO:0000256" key="1">
    <source>
        <dbReference type="ARBA" id="ARBA00011764"/>
    </source>
</evidence>
<name>A0A9R0E0J6_SPOFR</name>
<comment type="function">
    <text evidence="5">Involved in transvection phenomena (= synapsis-dependent gene expression), where the synaptic pairing of chromosomes carrying genes with which zeste interacts influences the expression of these genes. Zeste binds to DNA and stimulates transcription from a nearby promoter.</text>
</comment>
<comment type="subunit">
    <text evidence="1">Self-associates forming complexes of several hundred monomers.</text>
</comment>
<evidence type="ECO:0000256" key="5">
    <source>
        <dbReference type="ARBA" id="ARBA00025466"/>
    </source>
</evidence>
<evidence type="ECO:0000256" key="4">
    <source>
        <dbReference type="ARBA" id="ARBA00023163"/>
    </source>
</evidence>
<reference evidence="10" key="1">
    <citation type="submission" date="2025-08" db="UniProtKB">
        <authorList>
            <consortium name="RefSeq"/>
        </authorList>
    </citation>
    <scope>IDENTIFICATION</scope>
    <source>
        <tissue evidence="10">Whole larval tissue</tissue>
    </source>
</reference>
<dbReference type="GeneID" id="126911874"/>
<gene>
    <name evidence="10" type="primary">LOC126911874</name>
</gene>
<evidence type="ECO:0000259" key="8">
    <source>
        <dbReference type="Pfam" id="PF13873"/>
    </source>
</evidence>
<evidence type="ECO:0000313" key="9">
    <source>
        <dbReference type="Proteomes" id="UP000829999"/>
    </source>
</evidence>
<evidence type="ECO:0000256" key="6">
    <source>
        <dbReference type="SAM" id="Coils"/>
    </source>
</evidence>
<keyword evidence="3" id="KW-0805">Transcription regulation</keyword>
<dbReference type="PANTHER" id="PTHR23098:SF16">
    <property type="entry name" value="REGULATORY PROTEIN ZESTE"/>
    <property type="match status" value="1"/>
</dbReference>
<evidence type="ECO:0000256" key="7">
    <source>
        <dbReference type="SAM" id="MobiDB-lite"/>
    </source>
</evidence>
<dbReference type="Pfam" id="PF13873">
    <property type="entry name" value="Myb_DNA-bind_5"/>
    <property type="match status" value="1"/>
</dbReference>
<feature type="domain" description="Myb/SANT-like DNA-binding" evidence="8">
    <location>
        <begin position="2"/>
        <end position="76"/>
    </location>
</feature>
<protein>
    <recommendedName>
        <fullName evidence="2">Regulatory protein zeste</fullName>
    </recommendedName>
</protein>
<dbReference type="PANTHER" id="PTHR23098">
    <property type="entry name" value="AGAP001331-PA-RELATED"/>
    <property type="match status" value="1"/>
</dbReference>
<keyword evidence="4" id="KW-0804">Transcription</keyword>
<keyword evidence="9" id="KW-1185">Reference proteome</keyword>
<feature type="coiled-coil region" evidence="6">
    <location>
        <begin position="218"/>
        <end position="248"/>
    </location>
</feature>
<keyword evidence="6" id="KW-0175">Coiled coil</keyword>
<dbReference type="OrthoDB" id="8053018at2759"/>
<accession>A0A9R0E0J6</accession>
<dbReference type="RefSeq" id="XP_050556931.1">
    <property type="nucleotide sequence ID" value="XM_050700974.1"/>
</dbReference>
<dbReference type="GO" id="GO:0005634">
    <property type="term" value="C:nucleus"/>
    <property type="evidence" value="ECO:0007669"/>
    <property type="project" value="TreeGrafter"/>
</dbReference>